<proteinExistence type="predicted"/>
<keyword evidence="1" id="KW-1185">Reference proteome</keyword>
<dbReference type="Proteomes" id="UP000095283">
    <property type="component" value="Unplaced"/>
</dbReference>
<evidence type="ECO:0000313" key="1">
    <source>
        <dbReference type="Proteomes" id="UP000095283"/>
    </source>
</evidence>
<accession>A0A1I7WG27</accession>
<dbReference type="AlphaFoldDB" id="A0A1I7WG27"/>
<protein>
    <submittedName>
        <fullName evidence="2">HTH_Tnp_Tc3_2 domain-containing protein</fullName>
    </submittedName>
</protein>
<evidence type="ECO:0000313" key="2">
    <source>
        <dbReference type="WBParaSite" id="Hba_03942"/>
    </source>
</evidence>
<reference evidence="2" key="1">
    <citation type="submission" date="2016-11" db="UniProtKB">
        <authorList>
            <consortium name="WormBaseParasite"/>
        </authorList>
    </citation>
    <scope>IDENTIFICATION</scope>
</reference>
<organism evidence="1 2">
    <name type="scientific">Heterorhabditis bacteriophora</name>
    <name type="common">Entomopathogenic nematode worm</name>
    <dbReference type="NCBI Taxonomy" id="37862"/>
    <lineage>
        <taxon>Eukaryota</taxon>
        <taxon>Metazoa</taxon>
        <taxon>Ecdysozoa</taxon>
        <taxon>Nematoda</taxon>
        <taxon>Chromadorea</taxon>
        <taxon>Rhabditida</taxon>
        <taxon>Rhabditina</taxon>
        <taxon>Rhabditomorpha</taxon>
        <taxon>Strongyloidea</taxon>
        <taxon>Heterorhabditidae</taxon>
        <taxon>Heterorhabditis</taxon>
    </lineage>
</organism>
<name>A0A1I7WG27_HETBA</name>
<sequence>MSKGKNITSNQREMIRILLDQNLSQSGILENAPRTRRNRNTTKRIDGTIRRQCEDNRQLIARDIHDEVKVYRECSLSVTPIRQRLVEPRIRYSFPLKNWRARVAIQRIGLKRKIGLRFQSNVVLTL</sequence>
<dbReference type="WBParaSite" id="Hba_03942">
    <property type="protein sequence ID" value="Hba_03942"/>
    <property type="gene ID" value="Hba_03942"/>
</dbReference>